<gene>
    <name evidence="1" type="ORF">RPERSI_LOCUS3590</name>
</gene>
<keyword evidence="2" id="KW-1185">Reference proteome</keyword>
<evidence type="ECO:0000313" key="1">
    <source>
        <dbReference type="EMBL" id="CAG8541979.1"/>
    </source>
</evidence>
<name>A0ACA9LP02_9GLOM</name>
<protein>
    <submittedName>
        <fullName evidence="1">30816_t:CDS:1</fullName>
    </submittedName>
</protein>
<organism evidence="1 2">
    <name type="scientific">Racocetra persica</name>
    <dbReference type="NCBI Taxonomy" id="160502"/>
    <lineage>
        <taxon>Eukaryota</taxon>
        <taxon>Fungi</taxon>
        <taxon>Fungi incertae sedis</taxon>
        <taxon>Mucoromycota</taxon>
        <taxon>Glomeromycotina</taxon>
        <taxon>Glomeromycetes</taxon>
        <taxon>Diversisporales</taxon>
        <taxon>Gigasporaceae</taxon>
        <taxon>Racocetra</taxon>
    </lineage>
</organism>
<proteinExistence type="predicted"/>
<dbReference type="Proteomes" id="UP000789920">
    <property type="component" value="Unassembled WGS sequence"/>
</dbReference>
<reference evidence="1" key="1">
    <citation type="submission" date="2021-06" db="EMBL/GenBank/DDBJ databases">
        <authorList>
            <person name="Kallberg Y."/>
            <person name="Tangrot J."/>
            <person name="Rosling A."/>
        </authorList>
    </citation>
    <scope>NUCLEOTIDE SEQUENCE</scope>
    <source>
        <strain evidence="1">MA461A</strain>
    </source>
</reference>
<dbReference type="EMBL" id="CAJVQC010004547">
    <property type="protein sequence ID" value="CAG8541979.1"/>
    <property type="molecule type" value="Genomic_DNA"/>
</dbReference>
<accession>A0ACA9LP02</accession>
<comment type="caution">
    <text evidence="1">The sequence shown here is derived from an EMBL/GenBank/DDBJ whole genome shotgun (WGS) entry which is preliminary data.</text>
</comment>
<sequence length="237" mass="26939">MKSAAPSSGVNSHREQNYQVGMMRQNSTATRVSHDAKKFKVMKMAQAARCLWWKAIKFKEHVWTARFMNLTNGQMAIGIRVRDGMKIWQYGASWKDSNALDRPNRHTELMVNVHRKENSRVLPGFCTKNPRLDNIHAIWRSMQLSLCNNLIGFLEKWLGSRDPVECGSTKGSTSSDSGWWGESDLNELMLRGLFGSNLGKTRGEDGLSETPGIMLTIRSNLLDPWNWANVNHRNCDA</sequence>
<evidence type="ECO:0000313" key="2">
    <source>
        <dbReference type="Proteomes" id="UP000789920"/>
    </source>
</evidence>